<dbReference type="OrthoDB" id="8611785at2"/>
<name>A0A1H8QJE4_9PROT</name>
<accession>A0A1H8QJE4</accession>
<keyword evidence="3" id="KW-1185">Reference proteome</keyword>
<feature type="domain" description="AntA/AntB antirepressor" evidence="1">
    <location>
        <begin position="22"/>
        <end position="91"/>
    </location>
</feature>
<dbReference type="Pfam" id="PF08346">
    <property type="entry name" value="AntA"/>
    <property type="match status" value="1"/>
</dbReference>
<dbReference type="InterPro" id="IPR013557">
    <property type="entry name" value="AntA/B_antirep"/>
</dbReference>
<evidence type="ECO:0000313" key="2">
    <source>
        <dbReference type="EMBL" id="SEO54312.1"/>
    </source>
</evidence>
<dbReference type="Proteomes" id="UP000198814">
    <property type="component" value="Unassembled WGS sequence"/>
</dbReference>
<gene>
    <name evidence="2" type="ORF">SAMN05216333_11212</name>
</gene>
<proteinExistence type="predicted"/>
<evidence type="ECO:0000259" key="1">
    <source>
        <dbReference type="Pfam" id="PF08346"/>
    </source>
</evidence>
<dbReference type="STRING" id="42354.SAMN05216333_11212"/>
<dbReference type="PANTHER" id="PTHR36180">
    <property type="entry name" value="DNA-BINDING PROTEIN-RELATED-RELATED"/>
    <property type="match status" value="1"/>
</dbReference>
<reference evidence="3" key="1">
    <citation type="submission" date="2016-10" db="EMBL/GenBank/DDBJ databases">
        <authorList>
            <person name="Varghese N."/>
            <person name="Submissions S."/>
        </authorList>
    </citation>
    <scope>NUCLEOTIDE SEQUENCE [LARGE SCALE GENOMIC DNA]</scope>
    <source>
        <strain evidence="3">Nm76</strain>
    </source>
</reference>
<sequence length="220" mass="24925">MTNTSLVPVFTGTISNQSVQLCNARDLHCFLEVGTKFADWINGRITHYSFIQDEDYFLNFGNRSDGRAGKRRTEYHLTLDMAKELAMIENNHKGRQIRRYFISLERKAVNASNTPKALPAPEPKRYNYPRKLLEQSGFVSADGKHPAKLNISMLANTKAFISPLMHLLNEMRADGHDVSAPWDEFIAMREALIAADKALEKIYMEALQVNFRSASTAGNK</sequence>
<organism evidence="2 3">
    <name type="scientific">Nitrosomonas oligotropha</name>
    <dbReference type="NCBI Taxonomy" id="42354"/>
    <lineage>
        <taxon>Bacteria</taxon>
        <taxon>Pseudomonadati</taxon>
        <taxon>Pseudomonadota</taxon>
        <taxon>Betaproteobacteria</taxon>
        <taxon>Nitrosomonadales</taxon>
        <taxon>Nitrosomonadaceae</taxon>
        <taxon>Nitrosomonas</taxon>
    </lineage>
</organism>
<dbReference type="AlphaFoldDB" id="A0A1H8QJE4"/>
<dbReference type="EMBL" id="FODO01000012">
    <property type="protein sequence ID" value="SEO54312.1"/>
    <property type="molecule type" value="Genomic_DNA"/>
</dbReference>
<dbReference type="PANTHER" id="PTHR36180:SF1">
    <property type="entry name" value="ANTA_ANTB ANTIREPRESSOR DOMAIN-CONTAINING PROTEIN"/>
    <property type="match status" value="1"/>
</dbReference>
<evidence type="ECO:0000313" key="3">
    <source>
        <dbReference type="Proteomes" id="UP000198814"/>
    </source>
</evidence>
<protein>
    <submittedName>
        <fullName evidence="2">Anti-repressor protein</fullName>
    </submittedName>
</protein>